<dbReference type="Proteomes" id="UP000006620">
    <property type="component" value="Chromosome"/>
</dbReference>
<dbReference type="EMBL" id="CP002869">
    <property type="protein sequence ID" value="AEI38950.1"/>
    <property type="molecule type" value="Genomic_DNA"/>
</dbReference>
<keyword evidence="1" id="KW-0812">Transmembrane</keyword>
<dbReference type="AlphaFoldDB" id="F8FNB3"/>
<evidence type="ECO:0000313" key="3">
    <source>
        <dbReference type="EMBL" id="AEI38950.1"/>
    </source>
</evidence>
<dbReference type="InterPro" id="IPR003675">
    <property type="entry name" value="Rce1/LyrA-like_dom"/>
</dbReference>
<reference evidence="4" key="1">
    <citation type="submission" date="2011-06" db="EMBL/GenBank/DDBJ databases">
        <title>Complete genome sequence of Paenibacillus mucilaginosus KNP414.</title>
        <authorList>
            <person name="Wang J."/>
            <person name="Hu S."/>
            <person name="Hu X."/>
            <person name="Zhang B."/>
            <person name="Dong D."/>
            <person name="Zhang S."/>
            <person name="Zhao K."/>
            <person name="Wu D."/>
        </authorList>
    </citation>
    <scope>NUCLEOTIDE SEQUENCE [LARGE SCALE GENOMIC DNA]</scope>
    <source>
        <strain evidence="4">KNP414</strain>
    </source>
</reference>
<feature type="transmembrane region" description="Helical" evidence="1">
    <location>
        <begin position="210"/>
        <end position="230"/>
    </location>
</feature>
<feature type="transmembrane region" description="Helical" evidence="1">
    <location>
        <begin position="44"/>
        <end position="65"/>
    </location>
</feature>
<organism evidence="3 4">
    <name type="scientific">Paenibacillus mucilaginosus (strain KNP414)</name>
    <dbReference type="NCBI Taxonomy" id="1036673"/>
    <lineage>
        <taxon>Bacteria</taxon>
        <taxon>Bacillati</taxon>
        <taxon>Bacillota</taxon>
        <taxon>Bacilli</taxon>
        <taxon>Bacillales</taxon>
        <taxon>Paenibacillaceae</taxon>
        <taxon>Paenibacillus</taxon>
    </lineage>
</organism>
<keyword evidence="1" id="KW-1133">Transmembrane helix</keyword>
<proteinExistence type="predicted"/>
<protein>
    <recommendedName>
        <fullName evidence="2">CAAX prenyl protease 2/Lysostaphin resistance protein A-like domain-containing protein</fullName>
    </recommendedName>
</protein>
<gene>
    <name evidence="3" type="ordered locus">KNP414_00325</name>
</gene>
<reference evidence="3 4" key="2">
    <citation type="journal article" date="2013" name="Genome Announc.">
        <title>Genome Sequence of Growth-Improving Paenibacillus mucilaginosus Strain KNP414.</title>
        <authorList>
            <person name="Lu J.J."/>
            <person name="Wang J.F."/>
            <person name="Hu X.F."/>
        </authorList>
    </citation>
    <scope>NUCLEOTIDE SEQUENCE [LARGE SCALE GENOMIC DNA]</scope>
    <source>
        <strain evidence="3 4">KNP414</strain>
    </source>
</reference>
<name>F8FNB3_PAEMK</name>
<dbReference type="HOGENOM" id="CLU_082370_0_0_9"/>
<feature type="transmembrane region" description="Helical" evidence="1">
    <location>
        <begin position="177"/>
        <end position="198"/>
    </location>
</feature>
<accession>F8FNB3</accession>
<dbReference type="GO" id="GO:0080120">
    <property type="term" value="P:CAAX-box protein maturation"/>
    <property type="evidence" value="ECO:0007669"/>
    <property type="project" value="UniProtKB-ARBA"/>
</dbReference>
<evidence type="ECO:0000313" key="4">
    <source>
        <dbReference type="Proteomes" id="UP000006620"/>
    </source>
</evidence>
<dbReference type="Pfam" id="PF02517">
    <property type="entry name" value="Rce1-like"/>
    <property type="match status" value="1"/>
</dbReference>
<sequence length="257" mass="27700">MRQNLPLTLLLTLLGTIGAAAILPYQLALLGGKLPDTGGLPLPAALALGVVQQAVLLFILTAAALKLQERTLLDLPHLRAWVSRTPQPPVSRSWMAIGIAGSLIGCLLIALLDAYMFTPAIEAPQADPIPRPAWWQGLLAMFYGGITEEFLLRLFAMTLIVWLLSKITGRTGARIPSGYFWCAILLSTLLFGIGHLPAAAGLYGTLNGVIVARILILNGLLGIWFGYLYWKKGLEYAMVSHMSADLCLHVVFASISS</sequence>
<feature type="transmembrane region" description="Helical" evidence="1">
    <location>
        <begin position="138"/>
        <end position="165"/>
    </location>
</feature>
<evidence type="ECO:0000256" key="1">
    <source>
        <dbReference type="SAM" id="Phobius"/>
    </source>
</evidence>
<dbReference type="PATRIC" id="fig|1036673.3.peg.282"/>
<dbReference type="KEGG" id="pms:KNP414_00325"/>
<dbReference type="RefSeq" id="WP_013914116.1">
    <property type="nucleotide sequence ID" value="NC_015690.1"/>
</dbReference>
<evidence type="ECO:0000259" key="2">
    <source>
        <dbReference type="Pfam" id="PF02517"/>
    </source>
</evidence>
<feature type="domain" description="CAAX prenyl protease 2/Lysostaphin resistance protein A-like" evidence="2">
    <location>
        <begin position="132"/>
        <end position="246"/>
    </location>
</feature>
<keyword evidence="1" id="KW-0472">Membrane</keyword>
<dbReference type="GO" id="GO:0004175">
    <property type="term" value="F:endopeptidase activity"/>
    <property type="evidence" value="ECO:0007669"/>
    <property type="project" value="UniProtKB-ARBA"/>
</dbReference>
<feature type="transmembrane region" description="Helical" evidence="1">
    <location>
        <begin position="94"/>
        <end position="118"/>
    </location>
</feature>